<sequence length="87" mass="10108">MGTKTVLEELDRKILLVLERYNQLEEENSLLKETLASSKETELQLRKEILQLKEEDELKDLELEEIASRISEIMGLNFNSEKVPMAS</sequence>
<accession>A0A6S6SKC3</accession>
<dbReference type="AlphaFoldDB" id="A0A6S6SKC3"/>
<proteinExistence type="predicted"/>
<organism evidence="2">
    <name type="scientific">uncultured Sulfurovum sp</name>
    <dbReference type="NCBI Taxonomy" id="269237"/>
    <lineage>
        <taxon>Bacteria</taxon>
        <taxon>Pseudomonadati</taxon>
        <taxon>Campylobacterota</taxon>
        <taxon>Epsilonproteobacteria</taxon>
        <taxon>Campylobacterales</taxon>
        <taxon>Sulfurovaceae</taxon>
        <taxon>Sulfurovum</taxon>
        <taxon>environmental samples</taxon>
    </lineage>
</organism>
<evidence type="ECO:0008006" key="3">
    <source>
        <dbReference type="Google" id="ProtNLM"/>
    </source>
</evidence>
<gene>
    <name evidence="2" type="ORF">HELGO_WM2222</name>
</gene>
<name>A0A6S6SKC3_9BACT</name>
<dbReference type="EMBL" id="CACVAX010000006">
    <property type="protein sequence ID" value="CAA6803228.1"/>
    <property type="molecule type" value="Genomic_DNA"/>
</dbReference>
<evidence type="ECO:0000256" key="1">
    <source>
        <dbReference type="SAM" id="Coils"/>
    </source>
</evidence>
<feature type="coiled-coil region" evidence="1">
    <location>
        <begin position="7"/>
        <end position="55"/>
    </location>
</feature>
<protein>
    <recommendedName>
        <fullName evidence="3">Cell division protein ZapB</fullName>
    </recommendedName>
</protein>
<keyword evidence="1" id="KW-0175">Coiled coil</keyword>
<reference evidence="2" key="1">
    <citation type="submission" date="2020-01" db="EMBL/GenBank/DDBJ databases">
        <authorList>
            <person name="Meier V. D."/>
            <person name="Meier V D."/>
        </authorList>
    </citation>
    <scope>NUCLEOTIDE SEQUENCE</scope>
    <source>
        <strain evidence="2">HLG_WM_MAG_04</strain>
    </source>
</reference>
<evidence type="ECO:0000313" key="2">
    <source>
        <dbReference type="EMBL" id="CAA6803228.1"/>
    </source>
</evidence>